<protein>
    <recommendedName>
        <fullName evidence="3">NADAR domain-containing protein</fullName>
    </recommendedName>
</protein>
<evidence type="ECO:0008006" key="3">
    <source>
        <dbReference type="Google" id="ProtNLM"/>
    </source>
</evidence>
<organism evidence="2">
    <name type="scientific">Hemiselmis andersenii</name>
    <name type="common">Cryptophyte alga</name>
    <dbReference type="NCBI Taxonomy" id="464988"/>
    <lineage>
        <taxon>Eukaryota</taxon>
        <taxon>Cryptophyceae</taxon>
        <taxon>Cryptomonadales</taxon>
        <taxon>Hemiselmidaceae</taxon>
        <taxon>Hemiselmis</taxon>
    </lineage>
</organism>
<sequence>MAEGSACWQELKSTLCRLSRGEQEEAQDTASGRTCRAPVPRPPEPLNEPMVYLSAEQAAVIAAYPGLSHIRLPAWVPHALVADQLGHGCEAIRRAVDFLGGKPYLWATEFENVHSLWRYSEPRITVAGETYANSEDYYHSRKPTVKCRSAFDEKWEPIRYGVMKEAVRAKLQAAPDELRELLDATDTHMLLSIKCDEVWGFHPEKGGENLLAKVWMDIREERRASPL</sequence>
<gene>
    <name evidence="2" type="ORF">HAND00432_LOCUS35640</name>
</gene>
<evidence type="ECO:0000256" key="1">
    <source>
        <dbReference type="SAM" id="MobiDB-lite"/>
    </source>
</evidence>
<dbReference type="SUPFAM" id="SSF143990">
    <property type="entry name" value="YbiA-like"/>
    <property type="match status" value="1"/>
</dbReference>
<name>A0A6U5CBU5_HEMAN</name>
<proteinExistence type="predicted"/>
<accession>A0A6U5CBU5</accession>
<reference evidence="2" key="1">
    <citation type="submission" date="2021-01" db="EMBL/GenBank/DDBJ databases">
        <authorList>
            <person name="Corre E."/>
            <person name="Pelletier E."/>
            <person name="Niang G."/>
            <person name="Scheremetjew M."/>
            <person name="Finn R."/>
            <person name="Kale V."/>
            <person name="Holt S."/>
            <person name="Cochrane G."/>
            <person name="Meng A."/>
            <person name="Brown T."/>
            <person name="Cohen L."/>
        </authorList>
    </citation>
    <scope>NUCLEOTIDE SEQUENCE</scope>
    <source>
        <strain evidence="2">CCMP644</strain>
    </source>
</reference>
<feature type="region of interest" description="Disordered" evidence="1">
    <location>
        <begin position="20"/>
        <end position="41"/>
    </location>
</feature>
<dbReference type="CDD" id="cd15457">
    <property type="entry name" value="NADAR"/>
    <property type="match status" value="1"/>
</dbReference>
<dbReference type="InterPro" id="IPR012816">
    <property type="entry name" value="NADAR"/>
</dbReference>
<dbReference type="Gene3D" id="1.10.357.40">
    <property type="entry name" value="YbiA-like"/>
    <property type="match status" value="1"/>
</dbReference>
<dbReference type="AlphaFoldDB" id="A0A6U5CBU5"/>
<evidence type="ECO:0000313" key="2">
    <source>
        <dbReference type="EMBL" id="CAD8984627.1"/>
    </source>
</evidence>
<dbReference type="InterPro" id="IPR037238">
    <property type="entry name" value="YbiA-like_sf"/>
</dbReference>
<dbReference type="EMBL" id="HBFX01059217">
    <property type="protein sequence ID" value="CAD8984627.1"/>
    <property type="molecule type" value="Transcribed_RNA"/>
</dbReference>